<name>A0AAP5LPE6_PAEAM</name>
<dbReference type="Proteomes" id="UP001254832">
    <property type="component" value="Unassembled WGS sequence"/>
</dbReference>
<organism evidence="1 2">
    <name type="scientific">Paenibacillus amylolyticus</name>
    <dbReference type="NCBI Taxonomy" id="1451"/>
    <lineage>
        <taxon>Bacteria</taxon>
        <taxon>Bacillati</taxon>
        <taxon>Bacillota</taxon>
        <taxon>Bacilli</taxon>
        <taxon>Bacillales</taxon>
        <taxon>Paenibacillaceae</taxon>
        <taxon>Paenibacillus</taxon>
    </lineage>
</organism>
<comment type="caution">
    <text evidence="1">The sequence shown here is derived from an EMBL/GenBank/DDBJ whole genome shotgun (WGS) entry which is preliminary data.</text>
</comment>
<sequence>MKTNQKKLLRYTQVFIGSCGLFLRGTWFQMM</sequence>
<evidence type="ECO:0000313" key="1">
    <source>
        <dbReference type="EMBL" id="MDR6726216.1"/>
    </source>
</evidence>
<evidence type="ECO:0000313" key="2">
    <source>
        <dbReference type="Proteomes" id="UP001254832"/>
    </source>
</evidence>
<reference evidence="1" key="1">
    <citation type="submission" date="2023-07" db="EMBL/GenBank/DDBJ databases">
        <title>Sorghum-associated microbial communities from plants grown in Nebraska, USA.</title>
        <authorList>
            <person name="Schachtman D."/>
        </authorList>
    </citation>
    <scope>NUCLEOTIDE SEQUENCE</scope>
    <source>
        <strain evidence="1">BE80</strain>
    </source>
</reference>
<gene>
    <name evidence="1" type="ORF">J2W91_004722</name>
</gene>
<dbReference type="AlphaFoldDB" id="A0AAP5LPE6"/>
<accession>A0AAP5LPE6</accession>
<dbReference type="EMBL" id="JAVDTR010000015">
    <property type="protein sequence ID" value="MDR6726216.1"/>
    <property type="molecule type" value="Genomic_DNA"/>
</dbReference>
<protein>
    <submittedName>
        <fullName evidence="1">Uncharacterized protein</fullName>
    </submittedName>
</protein>
<proteinExistence type="predicted"/>